<comment type="caution">
    <text evidence="2">The sequence shown here is derived from an EMBL/GenBank/DDBJ whole genome shotgun (WGS) entry which is preliminary data.</text>
</comment>
<proteinExistence type="predicted"/>
<reference evidence="3" key="1">
    <citation type="journal article" date="2017" name="Genome Announc.">
        <title>Draft Genome Sequence of Terrimicrobium sacchariphilum NM-5T, a Facultative Anaerobic Soil Bacterium of the Class Spartobacteria.</title>
        <authorList>
            <person name="Qiu Y.L."/>
            <person name="Tourlousse D.M."/>
            <person name="Matsuura N."/>
            <person name="Ohashi A."/>
            <person name="Sekiguchi Y."/>
        </authorList>
    </citation>
    <scope>NUCLEOTIDE SEQUENCE [LARGE SCALE GENOMIC DNA]</scope>
    <source>
        <strain evidence="3">NM-5</strain>
    </source>
</reference>
<evidence type="ECO:0000259" key="1">
    <source>
        <dbReference type="PROSITE" id="PS51658"/>
    </source>
</evidence>
<dbReference type="InParanoid" id="A0A146G206"/>
<sequence length="158" mass="17471">MSKPVEQIFVRAIIPTSAGVAVFVGNVEKVFVIYVDPSVGSAINMFLNGTAKERPLTHDLMALILASLGAKVDRVVINDLKSGTYFGRLILTAENELQQRKIIELDARPSDCIALACQQKAPIYVSREVWDEVEDMSDVLASMQQQQQEQSGDDEEED</sequence>
<dbReference type="PANTHER" id="PTHR15160">
    <property type="entry name" value="VON HIPPEL-LINDAU PROTEIN"/>
    <property type="match status" value="1"/>
</dbReference>
<dbReference type="OrthoDB" id="9788698at2"/>
<dbReference type="Gene3D" id="3.10.690.10">
    <property type="entry name" value="Bifunctional nuclease domain"/>
    <property type="match status" value="1"/>
</dbReference>
<dbReference type="SUPFAM" id="SSF103256">
    <property type="entry name" value="Hypothetical protein TM0160"/>
    <property type="match status" value="1"/>
</dbReference>
<name>A0A146G206_TERSA</name>
<protein>
    <recommendedName>
        <fullName evidence="1">BFN domain-containing protein</fullName>
    </recommendedName>
</protein>
<gene>
    <name evidence="2" type="ORF">TSACC_191</name>
</gene>
<dbReference type="EMBL" id="BDCO01000001">
    <property type="protein sequence ID" value="GAT31542.1"/>
    <property type="molecule type" value="Genomic_DNA"/>
</dbReference>
<dbReference type="InterPro" id="IPR003729">
    <property type="entry name" value="Bi_nuclease_dom"/>
</dbReference>
<evidence type="ECO:0000313" key="2">
    <source>
        <dbReference type="EMBL" id="GAT31542.1"/>
    </source>
</evidence>
<dbReference type="PANTHER" id="PTHR15160:SF1">
    <property type="entry name" value="VON HIPPEL-LINDAU DISEASE TUMOR SUPPRESSOR"/>
    <property type="match status" value="1"/>
</dbReference>
<dbReference type="AlphaFoldDB" id="A0A146G206"/>
<dbReference type="PROSITE" id="PS51658">
    <property type="entry name" value="BFN"/>
    <property type="match status" value="1"/>
</dbReference>
<accession>A0A146G206</accession>
<dbReference type="Proteomes" id="UP000076023">
    <property type="component" value="Unassembled WGS sequence"/>
</dbReference>
<dbReference type="STRING" id="690879.TSACC_191"/>
<evidence type="ECO:0000313" key="3">
    <source>
        <dbReference type="Proteomes" id="UP000076023"/>
    </source>
</evidence>
<dbReference type="Pfam" id="PF02577">
    <property type="entry name" value="BFN_dom"/>
    <property type="match status" value="1"/>
</dbReference>
<dbReference type="InterPro" id="IPR036104">
    <property type="entry name" value="BFN_sf"/>
</dbReference>
<dbReference type="GO" id="GO:0004518">
    <property type="term" value="F:nuclease activity"/>
    <property type="evidence" value="ECO:0007669"/>
    <property type="project" value="InterPro"/>
</dbReference>
<keyword evidence="3" id="KW-1185">Reference proteome</keyword>
<feature type="domain" description="BFN" evidence="1">
    <location>
        <begin position="1"/>
        <end position="137"/>
    </location>
</feature>
<organism evidence="2 3">
    <name type="scientific">Terrimicrobium sacchariphilum</name>
    <dbReference type="NCBI Taxonomy" id="690879"/>
    <lineage>
        <taxon>Bacteria</taxon>
        <taxon>Pseudomonadati</taxon>
        <taxon>Verrucomicrobiota</taxon>
        <taxon>Terrimicrobiia</taxon>
        <taxon>Terrimicrobiales</taxon>
        <taxon>Terrimicrobiaceae</taxon>
        <taxon>Terrimicrobium</taxon>
    </lineage>
</organism>
<dbReference type="RefSeq" id="WP_075077434.1">
    <property type="nucleotide sequence ID" value="NZ_BDCO01000001.1"/>
</dbReference>